<dbReference type="STRING" id="1121306.SAMN02745196_00330"/>
<dbReference type="GO" id="GO:0016094">
    <property type="term" value="P:polyprenol biosynthetic process"/>
    <property type="evidence" value="ECO:0007669"/>
    <property type="project" value="TreeGrafter"/>
</dbReference>
<feature type="binding site" evidence="2">
    <location>
        <position position="83"/>
    </location>
    <ligand>
        <name>substrate</name>
    </ligand>
</feature>
<keyword evidence="2" id="KW-0460">Magnesium</keyword>
<dbReference type="Gene3D" id="3.40.1180.10">
    <property type="entry name" value="Decaprenyl diphosphate synthase-like"/>
    <property type="match status" value="1"/>
</dbReference>
<evidence type="ECO:0000313" key="3">
    <source>
        <dbReference type="EMBL" id="SHH42481.1"/>
    </source>
</evidence>
<dbReference type="EC" id="2.5.1.-" evidence="2"/>
<dbReference type="InterPro" id="IPR001441">
    <property type="entry name" value="UPP_synth-like"/>
</dbReference>
<accession>A0A1M5SV88</accession>
<dbReference type="Pfam" id="PF01255">
    <property type="entry name" value="Prenyltransf"/>
    <property type="match status" value="1"/>
</dbReference>
<comment type="similarity">
    <text evidence="2">Belongs to the UPP synthase family.</text>
</comment>
<feature type="binding site" evidence="2">
    <location>
        <position position="81"/>
    </location>
    <ligand>
        <name>substrate</name>
    </ligand>
</feature>
<dbReference type="EMBL" id="FQXP01000003">
    <property type="protein sequence ID" value="SHH42481.1"/>
    <property type="molecule type" value="Genomic_DNA"/>
</dbReference>
<keyword evidence="4" id="KW-1185">Reference proteome</keyword>
<dbReference type="HAMAP" id="MF_01139">
    <property type="entry name" value="ISPT"/>
    <property type="match status" value="1"/>
</dbReference>
<feature type="binding site" evidence="2">
    <location>
        <position position="49"/>
    </location>
    <ligand>
        <name>substrate</name>
    </ligand>
</feature>
<feature type="binding site" evidence="2">
    <location>
        <position position="45"/>
    </location>
    <ligand>
        <name>substrate</name>
    </ligand>
</feature>
<feature type="binding site" evidence="2">
    <location>
        <position position="32"/>
    </location>
    <ligand>
        <name>Mg(2+)</name>
        <dbReference type="ChEBI" id="CHEBI:18420"/>
    </ligand>
</feature>
<dbReference type="Proteomes" id="UP000184526">
    <property type="component" value="Unassembled WGS sequence"/>
</dbReference>
<name>A0A1M5SV88_9CLOT</name>
<feature type="binding site" evidence="2">
    <location>
        <begin position="33"/>
        <end position="36"/>
    </location>
    <ligand>
        <name>substrate</name>
    </ligand>
</feature>
<protein>
    <recommendedName>
        <fullName evidence="2">Isoprenyl transferase</fullName>
        <ecNumber evidence="2">2.5.1.-</ecNumber>
    </recommendedName>
</protein>
<evidence type="ECO:0000256" key="2">
    <source>
        <dbReference type="HAMAP-Rule" id="MF_01139"/>
    </source>
</evidence>
<proteinExistence type="inferred from homology"/>
<sequence>MAKFLNFFTSDKSEEITLNMDSIPKHIGIIMDGNGRWAKAKGLPRSAGHKAGVETIREVLVECNDLGVKYLTIYAFSSENWKRPKDEVNTLMSLLVQYLRKELNEIHKEKVVIKTLGDLSALPELCVKEIEDAKEKTKDNTGLVFNIALNYGGRDEIIHAVKKLYKDVESGKVKEEEIDKEIFEQYLYTAGMPDPDIIIRTSGEQRLSNFLPWQSTYSEFWFTDINWPDFKKDTLRKAIYDYQNRERRFGGVK</sequence>
<dbReference type="FunFam" id="3.40.1180.10:FF:000001">
    <property type="entry name" value="(2E,6E)-farnesyl-diphosphate-specific ditrans,polycis-undecaprenyl-diphosphate synthase"/>
    <property type="match status" value="1"/>
</dbReference>
<keyword evidence="1 2" id="KW-0808">Transferase</keyword>
<dbReference type="InterPro" id="IPR036424">
    <property type="entry name" value="UPP_synth-like_sf"/>
</dbReference>
<feature type="binding site" evidence="2">
    <location>
        <position position="37"/>
    </location>
    <ligand>
        <name>substrate</name>
    </ligand>
</feature>
<dbReference type="InterPro" id="IPR018520">
    <property type="entry name" value="UPP_synth-like_CS"/>
</dbReference>
<dbReference type="NCBIfam" id="TIGR00055">
    <property type="entry name" value="uppS"/>
    <property type="match status" value="1"/>
</dbReference>
<comment type="cofactor">
    <cofactor evidence="2">
        <name>Mg(2+)</name>
        <dbReference type="ChEBI" id="CHEBI:18420"/>
    </cofactor>
    <text evidence="2">Binds 2 magnesium ions per subunit.</text>
</comment>
<keyword evidence="2" id="KW-0479">Metal-binding</keyword>
<dbReference type="GO" id="GO:0030145">
    <property type="term" value="F:manganese ion binding"/>
    <property type="evidence" value="ECO:0007669"/>
    <property type="project" value="TreeGrafter"/>
</dbReference>
<dbReference type="GO" id="GO:0005829">
    <property type="term" value="C:cytosol"/>
    <property type="evidence" value="ECO:0007669"/>
    <property type="project" value="TreeGrafter"/>
</dbReference>
<feature type="binding site" evidence="2">
    <location>
        <begin position="206"/>
        <end position="208"/>
    </location>
    <ligand>
        <name>substrate</name>
    </ligand>
</feature>
<evidence type="ECO:0000313" key="4">
    <source>
        <dbReference type="Proteomes" id="UP000184526"/>
    </source>
</evidence>
<feature type="binding site" evidence="2">
    <location>
        <begin position="77"/>
        <end position="79"/>
    </location>
    <ligand>
        <name>substrate</name>
    </ligand>
</feature>
<dbReference type="NCBIfam" id="NF011405">
    <property type="entry name" value="PRK14830.1"/>
    <property type="match status" value="1"/>
</dbReference>
<feature type="binding site" evidence="2">
    <location>
        <position position="219"/>
    </location>
    <ligand>
        <name>Mg(2+)</name>
        <dbReference type="ChEBI" id="CHEBI:18420"/>
    </ligand>
</feature>
<dbReference type="GO" id="GO:0000287">
    <property type="term" value="F:magnesium ion binding"/>
    <property type="evidence" value="ECO:0007669"/>
    <property type="project" value="UniProtKB-UniRule"/>
</dbReference>
<comment type="function">
    <text evidence="2">Catalyzes the condensation of isopentenyl diphosphate (IPP) with allylic pyrophosphates generating different type of terpenoids.</text>
</comment>
<reference evidence="3 4" key="1">
    <citation type="submission" date="2016-11" db="EMBL/GenBank/DDBJ databases">
        <authorList>
            <person name="Jaros S."/>
            <person name="Januszkiewicz K."/>
            <person name="Wedrychowicz H."/>
        </authorList>
    </citation>
    <scope>NUCLEOTIDE SEQUENCE [LARGE SCALE GENOMIC DNA]</scope>
    <source>
        <strain evidence="3 4">DSM 3089</strain>
    </source>
</reference>
<dbReference type="AlphaFoldDB" id="A0A1M5SV88"/>
<feature type="active site" description="Proton acceptor" evidence="2">
    <location>
        <position position="80"/>
    </location>
</feature>
<comment type="subunit">
    <text evidence="2">Homodimer.</text>
</comment>
<dbReference type="PANTHER" id="PTHR10291">
    <property type="entry name" value="DEHYDRODOLICHYL DIPHOSPHATE SYNTHASE FAMILY MEMBER"/>
    <property type="match status" value="1"/>
</dbReference>
<feature type="binding site" evidence="2">
    <location>
        <position position="200"/>
    </location>
    <ligand>
        <name>substrate</name>
    </ligand>
</feature>
<evidence type="ECO:0000256" key="1">
    <source>
        <dbReference type="ARBA" id="ARBA00022679"/>
    </source>
</evidence>
<dbReference type="OrthoDB" id="4191603at2"/>
<gene>
    <name evidence="3" type="ORF">SAMN02745196_00330</name>
</gene>
<dbReference type="PANTHER" id="PTHR10291:SF0">
    <property type="entry name" value="DEHYDRODOLICHYL DIPHOSPHATE SYNTHASE 2"/>
    <property type="match status" value="1"/>
</dbReference>
<organism evidence="3 4">
    <name type="scientific">Clostridium collagenovorans DSM 3089</name>
    <dbReference type="NCBI Taxonomy" id="1121306"/>
    <lineage>
        <taxon>Bacteria</taxon>
        <taxon>Bacillati</taxon>
        <taxon>Bacillota</taxon>
        <taxon>Clostridia</taxon>
        <taxon>Eubacteriales</taxon>
        <taxon>Clostridiaceae</taxon>
        <taxon>Clostridium</taxon>
    </lineage>
</organism>
<dbReference type="RefSeq" id="WP_072829417.1">
    <property type="nucleotide sequence ID" value="NZ_FQXP01000003.1"/>
</dbReference>
<dbReference type="GO" id="GO:0008834">
    <property type="term" value="F:ditrans,polycis-undecaprenyl-diphosphate synthase [(2E,6E)-farnesyl-diphosphate specific] activity"/>
    <property type="evidence" value="ECO:0007669"/>
    <property type="project" value="TreeGrafter"/>
</dbReference>
<dbReference type="CDD" id="cd00475">
    <property type="entry name" value="Cis_IPPS"/>
    <property type="match status" value="1"/>
</dbReference>
<feature type="active site" evidence="2">
    <location>
        <position position="32"/>
    </location>
</feature>
<dbReference type="SUPFAM" id="SSF64005">
    <property type="entry name" value="Undecaprenyl diphosphate synthase"/>
    <property type="match status" value="1"/>
</dbReference>
<dbReference type="PROSITE" id="PS01066">
    <property type="entry name" value="UPP_SYNTHASE"/>
    <property type="match status" value="1"/>
</dbReference>